<name>A0A1C4FZC3_9BACT</name>
<sequence>MDALAVRQQHFYAASSLTLHGRPVIYCGDEESLHKKMHKDQDKRSLPVSSDHQNGPVAFPLYLAASEPYTAPLPPTMTQLFSALLQNKPVKGFREIFHPPCNA</sequence>
<dbReference type="EMBL" id="FMAR01000018">
    <property type="protein sequence ID" value="SCC61329.1"/>
    <property type="molecule type" value="Genomic_DNA"/>
</dbReference>
<evidence type="ECO:0000313" key="2">
    <source>
        <dbReference type="Proteomes" id="UP000242818"/>
    </source>
</evidence>
<organism evidence="1 2">
    <name type="scientific">Chitinophaga costaii</name>
    <dbReference type="NCBI Taxonomy" id="1335309"/>
    <lineage>
        <taxon>Bacteria</taxon>
        <taxon>Pseudomonadati</taxon>
        <taxon>Bacteroidota</taxon>
        <taxon>Chitinophagia</taxon>
        <taxon>Chitinophagales</taxon>
        <taxon>Chitinophagaceae</taxon>
        <taxon>Chitinophaga</taxon>
    </lineage>
</organism>
<keyword evidence="2" id="KW-1185">Reference proteome</keyword>
<protein>
    <submittedName>
        <fullName evidence="1">Uncharacterized protein</fullName>
    </submittedName>
</protein>
<gene>
    <name evidence="1" type="ORF">GA0116948_11887</name>
</gene>
<reference evidence="1 2" key="1">
    <citation type="submission" date="2016-08" db="EMBL/GenBank/DDBJ databases">
        <authorList>
            <person name="Seilhamer J.J."/>
        </authorList>
    </citation>
    <scope>NUCLEOTIDE SEQUENCE [LARGE SCALE GENOMIC DNA]</scope>
    <source>
        <strain evidence="1 2">A37T2</strain>
    </source>
</reference>
<dbReference type="AlphaFoldDB" id="A0A1C4FZC3"/>
<dbReference type="STRING" id="1335309.GA0116948_11887"/>
<dbReference type="Proteomes" id="UP000242818">
    <property type="component" value="Unassembled WGS sequence"/>
</dbReference>
<evidence type="ECO:0000313" key="1">
    <source>
        <dbReference type="EMBL" id="SCC61329.1"/>
    </source>
</evidence>
<accession>A0A1C4FZC3</accession>
<proteinExistence type="predicted"/>